<sequence>MESVIMVLMLCGCSDHTVDNPFSKDTGYQVEMVKDQSDDKGHMVCDYKIFHKKDGLLMQDVYGDAIYGDIDGDGKCEAAFVTMEGSGIQRMCIYIADAEKEVAVSEKLDVMYDIFDIKGVENVGDIRVANGQMKKNEIQMEVSGAKYKVEMEADGTAAGTVDGTETKVIAASDIKVQNITEDWKRRFEEESRIEK</sequence>
<organism evidence="1 2">
    <name type="scientific">Jutongia huaianensis</name>
    <dbReference type="NCBI Taxonomy" id="2763668"/>
    <lineage>
        <taxon>Bacteria</taxon>
        <taxon>Bacillati</taxon>
        <taxon>Bacillota</taxon>
        <taxon>Clostridia</taxon>
        <taxon>Lachnospirales</taxon>
        <taxon>Lachnospiraceae</taxon>
        <taxon>Jutongia</taxon>
    </lineage>
</organism>
<name>A0ABR7N3N2_9FIRM</name>
<evidence type="ECO:0000313" key="2">
    <source>
        <dbReference type="Proteomes" id="UP000606193"/>
    </source>
</evidence>
<accession>A0ABR7N3N2</accession>
<evidence type="ECO:0000313" key="1">
    <source>
        <dbReference type="EMBL" id="MBC8563224.1"/>
    </source>
</evidence>
<evidence type="ECO:0008006" key="3">
    <source>
        <dbReference type="Google" id="ProtNLM"/>
    </source>
</evidence>
<comment type="caution">
    <text evidence="1">The sequence shown here is derived from an EMBL/GenBank/DDBJ whole genome shotgun (WGS) entry which is preliminary data.</text>
</comment>
<protein>
    <recommendedName>
        <fullName evidence="3">Lipoprotein</fullName>
    </recommendedName>
</protein>
<proteinExistence type="predicted"/>
<dbReference type="RefSeq" id="WP_249298349.1">
    <property type="nucleotide sequence ID" value="NZ_JACRSX010000018.1"/>
</dbReference>
<keyword evidence="2" id="KW-1185">Reference proteome</keyword>
<reference evidence="1 2" key="1">
    <citation type="submission" date="2020-08" db="EMBL/GenBank/DDBJ databases">
        <title>Genome public.</title>
        <authorList>
            <person name="Liu C."/>
            <person name="Sun Q."/>
        </authorList>
    </citation>
    <scope>NUCLEOTIDE SEQUENCE [LARGE SCALE GENOMIC DNA]</scope>
    <source>
        <strain evidence="1 2">NSJ-37</strain>
    </source>
</reference>
<gene>
    <name evidence="1" type="ORF">H8704_11425</name>
</gene>
<dbReference type="EMBL" id="JACRSX010000018">
    <property type="protein sequence ID" value="MBC8563224.1"/>
    <property type="molecule type" value="Genomic_DNA"/>
</dbReference>
<dbReference type="Proteomes" id="UP000606193">
    <property type="component" value="Unassembled WGS sequence"/>
</dbReference>